<evidence type="ECO:0000256" key="3">
    <source>
        <dbReference type="ARBA" id="ARBA00023163"/>
    </source>
</evidence>
<dbReference type="GO" id="GO:0003700">
    <property type="term" value="F:DNA-binding transcription factor activity"/>
    <property type="evidence" value="ECO:0007669"/>
    <property type="project" value="InterPro"/>
</dbReference>
<dbReference type="PANTHER" id="PTHR33164:SF95">
    <property type="entry name" value="TRANSCRIPTIONAL REGULATOR"/>
    <property type="match status" value="1"/>
</dbReference>
<dbReference type="STRING" id="34002.SAMN04489859_10487"/>
<dbReference type="GO" id="GO:0006950">
    <property type="term" value="P:response to stress"/>
    <property type="evidence" value="ECO:0007669"/>
    <property type="project" value="TreeGrafter"/>
</dbReference>
<evidence type="ECO:0000256" key="2">
    <source>
        <dbReference type="ARBA" id="ARBA00023125"/>
    </source>
</evidence>
<dbReference type="InterPro" id="IPR036390">
    <property type="entry name" value="WH_DNA-bd_sf"/>
</dbReference>
<dbReference type="PRINTS" id="PR00598">
    <property type="entry name" value="HTHMARR"/>
</dbReference>
<dbReference type="InterPro" id="IPR023187">
    <property type="entry name" value="Tscrpt_reg_MarR-type_CS"/>
</dbReference>
<dbReference type="EMBL" id="FODE01000048">
    <property type="protein sequence ID" value="SEO22430.1"/>
    <property type="molecule type" value="Genomic_DNA"/>
</dbReference>
<evidence type="ECO:0000259" key="4">
    <source>
        <dbReference type="PROSITE" id="PS50995"/>
    </source>
</evidence>
<evidence type="ECO:0000256" key="1">
    <source>
        <dbReference type="ARBA" id="ARBA00023015"/>
    </source>
</evidence>
<gene>
    <name evidence="5" type="ORF">SAMN04489859_10487</name>
</gene>
<keyword evidence="1" id="KW-0805">Transcription regulation</keyword>
<keyword evidence="3" id="KW-0804">Transcription</keyword>
<dbReference type="SUPFAM" id="SSF46785">
    <property type="entry name" value="Winged helix' DNA-binding domain"/>
    <property type="match status" value="1"/>
</dbReference>
<dbReference type="InterPro" id="IPR036388">
    <property type="entry name" value="WH-like_DNA-bd_sf"/>
</dbReference>
<accession>A0A1H8MYS0</accession>
<dbReference type="PANTHER" id="PTHR33164">
    <property type="entry name" value="TRANSCRIPTIONAL REGULATOR, MARR FAMILY"/>
    <property type="match status" value="1"/>
</dbReference>
<sequence length="155" mass="17364">MSNLYTLPGHLIRRLQQIAVSLFAARMSEAGLDLTPVQYAAMVTVQDNPDIDQATLAGLIAYDRVTIGGVVDRLVAKDLIRREISPRDRRARVLSLTDEGVRVIERAIPWVDRVQADIIEGLTDDERQTFSSLLVKLTETGNQRSRAPLKDLRQN</sequence>
<protein>
    <submittedName>
        <fullName evidence="5">DNA-binding transcriptional regulator, MarR family</fullName>
    </submittedName>
</protein>
<keyword evidence="6" id="KW-1185">Reference proteome</keyword>
<dbReference type="RefSeq" id="WP_090616990.1">
    <property type="nucleotide sequence ID" value="NZ_CP067124.1"/>
</dbReference>
<keyword evidence="2 5" id="KW-0238">DNA-binding</keyword>
<dbReference type="Pfam" id="PF01047">
    <property type="entry name" value="MarR"/>
    <property type="match status" value="1"/>
</dbReference>
<dbReference type="PROSITE" id="PS50995">
    <property type="entry name" value="HTH_MARR_2"/>
    <property type="match status" value="1"/>
</dbReference>
<dbReference type="SMART" id="SM00347">
    <property type="entry name" value="HTH_MARR"/>
    <property type="match status" value="1"/>
</dbReference>
<dbReference type="GO" id="GO:0003677">
    <property type="term" value="F:DNA binding"/>
    <property type="evidence" value="ECO:0007669"/>
    <property type="project" value="UniProtKB-KW"/>
</dbReference>
<dbReference type="PROSITE" id="PS01117">
    <property type="entry name" value="HTH_MARR_1"/>
    <property type="match status" value="1"/>
</dbReference>
<dbReference type="Gene3D" id="1.10.10.10">
    <property type="entry name" value="Winged helix-like DNA-binding domain superfamily/Winged helix DNA-binding domain"/>
    <property type="match status" value="1"/>
</dbReference>
<evidence type="ECO:0000313" key="6">
    <source>
        <dbReference type="Proteomes" id="UP000199054"/>
    </source>
</evidence>
<dbReference type="AlphaFoldDB" id="A0A1H8MYS0"/>
<evidence type="ECO:0000313" key="5">
    <source>
        <dbReference type="EMBL" id="SEO22430.1"/>
    </source>
</evidence>
<dbReference type="Proteomes" id="UP000199054">
    <property type="component" value="Unassembled WGS sequence"/>
</dbReference>
<dbReference type="InterPro" id="IPR039422">
    <property type="entry name" value="MarR/SlyA-like"/>
</dbReference>
<reference evidence="5 6" key="1">
    <citation type="submission" date="2016-10" db="EMBL/GenBank/DDBJ databases">
        <authorList>
            <person name="de Groot N.N."/>
        </authorList>
    </citation>
    <scope>NUCLEOTIDE SEQUENCE [LARGE SCALE GENOMIC DNA]</scope>
    <source>
        <strain evidence="5 6">DSM 8512</strain>
    </source>
</reference>
<dbReference type="InterPro" id="IPR000835">
    <property type="entry name" value="HTH_MarR-typ"/>
</dbReference>
<dbReference type="OrthoDB" id="7349109at2"/>
<proteinExistence type="predicted"/>
<name>A0A1H8MYS0_9RHOB</name>
<feature type="domain" description="HTH marR-type" evidence="4">
    <location>
        <begin position="8"/>
        <end position="139"/>
    </location>
</feature>
<organism evidence="5 6">
    <name type="scientific">Paracoccus alcaliphilus</name>
    <dbReference type="NCBI Taxonomy" id="34002"/>
    <lineage>
        <taxon>Bacteria</taxon>
        <taxon>Pseudomonadati</taxon>
        <taxon>Pseudomonadota</taxon>
        <taxon>Alphaproteobacteria</taxon>
        <taxon>Rhodobacterales</taxon>
        <taxon>Paracoccaceae</taxon>
        <taxon>Paracoccus</taxon>
    </lineage>
</organism>